<keyword evidence="2" id="KW-0902">Two-component regulatory system</keyword>
<dbReference type="KEGG" id="sfk:KY5_6376"/>
<dbReference type="InterPro" id="IPR001867">
    <property type="entry name" value="OmpR/PhoB-type_DNA-bd"/>
</dbReference>
<dbReference type="CDD" id="cd17574">
    <property type="entry name" value="REC_OmpR"/>
    <property type="match status" value="1"/>
</dbReference>
<dbReference type="GO" id="GO:0032993">
    <property type="term" value="C:protein-DNA complex"/>
    <property type="evidence" value="ECO:0007669"/>
    <property type="project" value="TreeGrafter"/>
</dbReference>
<dbReference type="SUPFAM" id="SSF46894">
    <property type="entry name" value="C-terminal effector domain of the bipartite response regulators"/>
    <property type="match status" value="1"/>
</dbReference>
<dbReference type="GO" id="GO:0006355">
    <property type="term" value="P:regulation of DNA-templated transcription"/>
    <property type="evidence" value="ECO:0007669"/>
    <property type="project" value="InterPro"/>
</dbReference>
<evidence type="ECO:0000256" key="2">
    <source>
        <dbReference type="ARBA" id="ARBA00023012"/>
    </source>
</evidence>
<dbReference type="Proteomes" id="UP000221011">
    <property type="component" value="Chromosome"/>
</dbReference>
<dbReference type="GO" id="GO:0000156">
    <property type="term" value="F:phosphorelay response regulator activity"/>
    <property type="evidence" value="ECO:0007669"/>
    <property type="project" value="TreeGrafter"/>
</dbReference>
<evidence type="ECO:0000256" key="4">
    <source>
        <dbReference type="ARBA" id="ARBA00023125"/>
    </source>
</evidence>
<keyword evidence="1 6" id="KW-0597">Phosphoprotein</keyword>
<dbReference type="InterPro" id="IPR001789">
    <property type="entry name" value="Sig_transdc_resp-reg_receiver"/>
</dbReference>
<evidence type="ECO:0000313" key="11">
    <source>
        <dbReference type="Proteomes" id="UP000221011"/>
    </source>
</evidence>
<evidence type="ECO:0000256" key="3">
    <source>
        <dbReference type="ARBA" id="ARBA00023015"/>
    </source>
</evidence>
<dbReference type="PROSITE" id="PS50110">
    <property type="entry name" value="RESPONSE_REGULATORY"/>
    <property type="match status" value="1"/>
</dbReference>
<keyword evidence="5" id="KW-0804">Transcription</keyword>
<dbReference type="Gene3D" id="3.40.50.2300">
    <property type="match status" value="1"/>
</dbReference>
<dbReference type="EMBL" id="CP022685">
    <property type="protein sequence ID" value="ATL31394.1"/>
    <property type="molecule type" value="Genomic_DNA"/>
</dbReference>
<feature type="domain" description="Response regulatory" evidence="8">
    <location>
        <begin position="7"/>
        <end position="120"/>
    </location>
</feature>
<reference evidence="10 11" key="1">
    <citation type="submission" date="2017-08" db="EMBL/GenBank/DDBJ databases">
        <title>Complete Genome Sequence of Streptomyces formicae KY5, the formicamycin producer.</title>
        <authorList>
            <person name="Holmes N.A."/>
            <person name="Devine R."/>
            <person name="Qin Z."/>
            <person name="Seipke R.F."/>
            <person name="Wilkinson B."/>
            <person name="Hutchings M.I."/>
        </authorList>
    </citation>
    <scope>NUCLEOTIDE SEQUENCE [LARGE SCALE GENOMIC DNA]</scope>
    <source>
        <strain evidence="10 11">KY5</strain>
    </source>
</reference>
<dbReference type="SUPFAM" id="SSF52172">
    <property type="entry name" value="CheY-like"/>
    <property type="match status" value="1"/>
</dbReference>
<dbReference type="PANTHER" id="PTHR48111">
    <property type="entry name" value="REGULATOR OF RPOS"/>
    <property type="match status" value="1"/>
</dbReference>
<organism evidence="10 11">
    <name type="scientific">Streptomyces formicae</name>
    <dbReference type="NCBI Taxonomy" id="1616117"/>
    <lineage>
        <taxon>Bacteria</taxon>
        <taxon>Bacillati</taxon>
        <taxon>Actinomycetota</taxon>
        <taxon>Actinomycetes</taxon>
        <taxon>Kitasatosporales</taxon>
        <taxon>Streptomycetaceae</taxon>
        <taxon>Streptomyces</taxon>
    </lineage>
</organism>
<evidence type="ECO:0000259" key="9">
    <source>
        <dbReference type="PROSITE" id="PS51755"/>
    </source>
</evidence>
<dbReference type="Gene3D" id="1.10.10.10">
    <property type="entry name" value="Winged helix-like DNA-binding domain superfamily/Winged helix DNA-binding domain"/>
    <property type="match status" value="1"/>
</dbReference>
<feature type="modified residue" description="4-aspartylphosphate" evidence="6">
    <location>
        <position position="56"/>
    </location>
</feature>
<keyword evidence="11" id="KW-1185">Reference proteome</keyword>
<gene>
    <name evidence="10" type="ORF">KY5_6376</name>
</gene>
<dbReference type="SMART" id="SM00448">
    <property type="entry name" value="REC"/>
    <property type="match status" value="1"/>
</dbReference>
<feature type="domain" description="OmpR/PhoB-type" evidence="9">
    <location>
        <begin position="141"/>
        <end position="240"/>
    </location>
</feature>
<evidence type="ECO:0000256" key="5">
    <source>
        <dbReference type="ARBA" id="ARBA00023163"/>
    </source>
</evidence>
<dbReference type="Gene3D" id="6.10.250.690">
    <property type="match status" value="1"/>
</dbReference>
<protein>
    <submittedName>
        <fullName evidence="10">Two-component system response regulator</fullName>
    </submittedName>
</protein>
<evidence type="ECO:0000313" key="10">
    <source>
        <dbReference type="EMBL" id="ATL31394.1"/>
    </source>
</evidence>
<dbReference type="PROSITE" id="PS51755">
    <property type="entry name" value="OMPR_PHOB"/>
    <property type="match status" value="1"/>
</dbReference>
<accession>A0A291QIT3</accession>
<dbReference type="FunFam" id="1.10.10.10:FF:000018">
    <property type="entry name" value="DNA-binding response regulator ResD"/>
    <property type="match status" value="1"/>
</dbReference>
<feature type="DNA-binding region" description="OmpR/PhoB-type" evidence="7">
    <location>
        <begin position="141"/>
        <end position="240"/>
    </location>
</feature>
<dbReference type="GO" id="GO:0005829">
    <property type="term" value="C:cytosol"/>
    <property type="evidence" value="ECO:0007669"/>
    <property type="project" value="TreeGrafter"/>
</dbReference>
<name>A0A291QIT3_9ACTN</name>
<dbReference type="FunFam" id="3.40.50.2300:FF:000034">
    <property type="entry name" value="DNA-binding response OmpR family regulator"/>
    <property type="match status" value="1"/>
</dbReference>
<dbReference type="InterPro" id="IPR011006">
    <property type="entry name" value="CheY-like_superfamily"/>
</dbReference>
<dbReference type="InterPro" id="IPR039420">
    <property type="entry name" value="WalR-like"/>
</dbReference>
<keyword evidence="4 7" id="KW-0238">DNA-binding</keyword>
<dbReference type="GO" id="GO:0000976">
    <property type="term" value="F:transcription cis-regulatory region binding"/>
    <property type="evidence" value="ECO:0007669"/>
    <property type="project" value="TreeGrafter"/>
</dbReference>
<dbReference type="PANTHER" id="PTHR48111:SF21">
    <property type="entry name" value="DNA-BINDING DUAL MASTER TRANSCRIPTIONAL REGULATOR RPAA"/>
    <property type="match status" value="1"/>
</dbReference>
<dbReference type="Pfam" id="PF00486">
    <property type="entry name" value="Trans_reg_C"/>
    <property type="match status" value="1"/>
</dbReference>
<proteinExistence type="predicted"/>
<evidence type="ECO:0000256" key="7">
    <source>
        <dbReference type="PROSITE-ProRule" id="PRU01091"/>
    </source>
</evidence>
<dbReference type="AlphaFoldDB" id="A0A291QIT3"/>
<evidence type="ECO:0000259" key="8">
    <source>
        <dbReference type="PROSITE" id="PS50110"/>
    </source>
</evidence>
<sequence length="257" mass="27597">MRVAMSRVLLIEDDPAVRKGVTLALRRRGHEIEVAGSGETGLLALDRFRPDLVLLDLMLPGMSGLEACRRIRETRQLPIIILSARGDDVDLVVGLEAGADDYIVKPASGEVIEARMKAVLRRVVPQDPAAGSGPHGRDGLPHVETHGGLTVDRNALLVAKDGGELVLAPSELKLLLFLSAAPGQVFSRQHLLEQVWEHSFYGDARLVDACVMRLRGKIEDDPRKPVYVQTVRGFGYRFGPVPAGPDSDGPGPAGGGA</sequence>
<keyword evidence="3" id="KW-0805">Transcription regulation</keyword>
<dbReference type="Pfam" id="PF00072">
    <property type="entry name" value="Response_reg"/>
    <property type="match status" value="1"/>
</dbReference>
<dbReference type="InterPro" id="IPR036388">
    <property type="entry name" value="WH-like_DNA-bd_sf"/>
</dbReference>
<dbReference type="CDD" id="cd00383">
    <property type="entry name" value="trans_reg_C"/>
    <property type="match status" value="1"/>
</dbReference>
<dbReference type="SMART" id="SM00862">
    <property type="entry name" value="Trans_reg_C"/>
    <property type="match status" value="1"/>
</dbReference>
<evidence type="ECO:0000256" key="6">
    <source>
        <dbReference type="PROSITE-ProRule" id="PRU00169"/>
    </source>
</evidence>
<dbReference type="InterPro" id="IPR016032">
    <property type="entry name" value="Sig_transdc_resp-reg_C-effctor"/>
</dbReference>
<evidence type="ECO:0000256" key="1">
    <source>
        <dbReference type="ARBA" id="ARBA00022553"/>
    </source>
</evidence>